<keyword evidence="5" id="KW-1185">Reference proteome</keyword>
<dbReference type="OrthoDB" id="7398646at2"/>
<dbReference type="AlphaFoldDB" id="A0A1L3ZUF6"/>
<dbReference type="SUPFAM" id="SSF48452">
    <property type="entry name" value="TPR-like"/>
    <property type="match status" value="1"/>
</dbReference>
<dbReference type="Proteomes" id="UP000182063">
    <property type="component" value="Chromosome"/>
</dbReference>
<sequence length="532" mass="55711">MISLRLLLAFALLALAPDATAQTGASARAAEAIRLAGIARQESALGRHQSALSHYVRAIAGDPDNVTILSAAGEEALLVGDSDAAFGFLGRAVTLSPRDPRVRAAYGRALVMSARPKDALTLFRQAVDLGMLEGAVAGDRGLARDLLGDSRKAQRDYRLALTARPGDPVVTQRLGLSLAISGERAAALALVQPLARGQTEGNAVRTLAFIHALTGDVASARRLALSSMGTEEADAYTPFFARLALLNAENKAMAVHLGRLPQSRRKPEEAAVPLSVKMPKGDPVSMRAAAHGHAPPEIGPRSADTPAPAPAESVTKAPPPQAIAASPCDALSGRAKTRCEANERALARRCASGRRTAECVEYAARRTVSNEGKAKTAEAAPPRSTPPAPVADPCAGLSGARAVQCRADTRALDRRCGGPNPQKTAECLAYARTRTGAEPAKAVERHWVQIASGRNEDDMPREWARLKAKAPAVLARRTPYVAAASGTNRLLIGPFDSLSAARDVVNRLSGVGISTFPWTSPAGEDVDKLAGK</sequence>
<feature type="region of interest" description="Disordered" evidence="1">
    <location>
        <begin position="260"/>
        <end position="329"/>
    </location>
</feature>
<feature type="signal peptide" evidence="2">
    <location>
        <begin position="1"/>
        <end position="21"/>
    </location>
</feature>
<dbReference type="SUPFAM" id="SSF110997">
    <property type="entry name" value="Sporulation related repeat"/>
    <property type="match status" value="1"/>
</dbReference>
<dbReference type="RefSeq" id="WP_072596835.1">
    <property type="nucleotide sequence ID" value="NZ_CP018221.1"/>
</dbReference>
<dbReference type="KEGG" id="sphj:BSL82_08155"/>
<name>A0A1L3ZUF6_9SPHN</name>
<dbReference type="Gene3D" id="3.30.70.1070">
    <property type="entry name" value="Sporulation related repeat"/>
    <property type="match status" value="1"/>
</dbReference>
<dbReference type="InterPro" id="IPR036680">
    <property type="entry name" value="SPOR-like_sf"/>
</dbReference>
<dbReference type="InterPro" id="IPR007730">
    <property type="entry name" value="SPOR-like_dom"/>
</dbReference>
<evidence type="ECO:0000259" key="3">
    <source>
        <dbReference type="PROSITE" id="PS51724"/>
    </source>
</evidence>
<gene>
    <name evidence="4" type="ORF">BSL82_08155</name>
</gene>
<evidence type="ECO:0000256" key="2">
    <source>
        <dbReference type="SAM" id="SignalP"/>
    </source>
</evidence>
<evidence type="ECO:0000313" key="4">
    <source>
        <dbReference type="EMBL" id="API59286.1"/>
    </source>
</evidence>
<dbReference type="InterPro" id="IPR011990">
    <property type="entry name" value="TPR-like_helical_dom_sf"/>
</dbReference>
<feature type="chain" id="PRO_5013358207" description="SPOR domain-containing protein" evidence="2">
    <location>
        <begin position="22"/>
        <end position="532"/>
    </location>
</feature>
<proteinExistence type="predicted"/>
<dbReference type="EMBL" id="CP018221">
    <property type="protein sequence ID" value="API59286.1"/>
    <property type="molecule type" value="Genomic_DNA"/>
</dbReference>
<dbReference type="PROSITE" id="PS51724">
    <property type="entry name" value="SPOR"/>
    <property type="match status" value="1"/>
</dbReference>
<dbReference type="Pfam" id="PF05036">
    <property type="entry name" value="SPOR"/>
    <property type="match status" value="1"/>
</dbReference>
<protein>
    <recommendedName>
        <fullName evidence="3">SPOR domain-containing protein</fullName>
    </recommendedName>
</protein>
<dbReference type="Gene3D" id="1.25.40.10">
    <property type="entry name" value="Tetratricopeptide repeat domain"/>
    <property type="match status" value="1"/>
</dbReference>
<reference evidence="5" key="1">
    <citation type="submission" date="2016-11" db="EMBL/GenBank/DDBJ databases">
        <title>Complete Genome Sequence of alachlor-degrading Sphingomonas sp. strain JJ-A5.</title>
        <authorList>
            <person name="Lee H."/>
            <person name="Ka J.-O."/>
        </authorList>
    </citation>
    <scope>NUCLEOTIDE SEQUENCE [LARGE SCALE GENOMIC DNA]</scope>
    <source>
        <strain evidence="5">JJ-A5</strain>
    </source>
</reference>
<organism evidence="4 5">
    <name type="scientific">Tardibacter chloracetimidivorans</name>
    <dbReference type="NCBI Taxonomy" id="1921510"/>
    <lineage>
        <taxon>Bacteria</taxon>
        <taxon>Pseudomonadati</taxon>
        <taxon>Pseudomonadota</taxon>
        <taxon>Alphaproteobacteria</taxon>
        <taxon>Sphingomonadales</taxon>
        <taxon>Sphingomonadaceae</taxon>
        <taxon>Tardibacter</taxon>
    </lineage>
</organism>
<feature type="region of interest" description="Disordered" evidence="1">
    <location>
        <begin position="368"/>
        <end position="395"/>
    </location>
</feature>
<feature type="domain" description="SPOR" evidence="3">
    <location>
        <begin position="440"/>
        <end position="521"/>
    </location>
</feature>
<evidence type="ECO:0000313" key="5">
    <source>
        <dbReference type="Proteomes" id="UP000182063"/>
    </source>
</evidence>
<keyword evidence="2" id="KW-0732">Signal</keyword>
<dbReference type="GO" id="GO:0042834">
    <property type="term" value="F:peptidoglycan binding"/>
    <property type="evidence" value="ECO:0007669"/>
    <property type="project" value="InterPro"/>
</dbReference>
<dbReference type="STRING" id="1921510.BSL82_08155"/>
<evidence type="ECO:0000256" key="1">
    <source>
        <dbReference type="SAM" id="MobiDB-lite"/>
    </source>
</evidence>
<accession>A0A1L3ZUF6</accession>